<sequence>MLTPAHSGLQDAASLPLCAAGGTRAQLGFHTCPRREHCPSAQGAETTAELHAAVSSPRKALRLGQKERKQRSETSEQLGTKGQRPGSLSPGGLRLRPGDEKTGRRSQAPPGHWLCQPAPTVGKLRQQEDGSGPRWFGSMDRRVPGSIPVKGTRPGCRLGPQCGACKRELIHDSLIIDVSLSPFLSGILIKVFF</sequence>
<dbReference type="EMBL" id="JACAGB010000077">
    <property type="protein sequence ID" value="KAF6275109.1"/>
    <property type="molecule type" value="Genomic_DNA"/>
</dbReference>
<accession>A0A7J7RG32</accession>
<gene>
    <name evidence="2" type="ORF">mPipKuh1_010558</name>
</gene>
<reference evidence="2 3" key="1">
    <citation type="journal article" date="2020" name="Nature">
        <title>Six reference-quality genomes reveal evolution of bat adaptations.</title>
        <authorList>
            <person name="Jebb D."/>
            <person name="Huang Z."/>
            <person name="Pippel M."/>
            <person name="Hughes G.M."/>
            <person name="Lavrichenko K."/>
            <person name="Devanna P."/>
            <person name="Winkler S."/>
            <person name="Jermiin L.S."/>
            <person name="Skirmuntt E.C."/>
            <person name="Katzourakis A."/>
            <person name="Burkitt-Gray L."/>
            <person name="Ray D.A."/>
            <person name="Sullivan K.A.M."/>
            <person name="Roscito J.G."/>
            <person name="Kirilenko B.M."/>
            <person name="Davalos L.M."/>
            <person name="Corthals A.P."/>
            <person name="Power M.L."/>
            <person name="Jones G."/>
            <person name="Ransome R.D."/>
            <person name="Dechmann D.K.N."/>
            <person name="Locatelli A.G."/>
            <person name="Puechmaille S.J."/>
            <person name="Fedrigo O."/>
            <person name="Jarvis E.D."/>
            <person name="Hiller M."/>
            <person name="Vernes S.C."/>
            <person name="Myers E.W."/>
            <person name="Teeling E.C."/>
        </authorList>
    </citation>
    <scope>NUCLEOTIDE SEQUENCE [LARGE SCALE GENOMIC DNA]</scope>
    <source>
        <strain evidence="2">MPipKuh1</strain>
        <tissue evidence="2">Flight muscle</tissue>
    </source>
</reference>
<keyword evidence="3" id="KW-1185">Reference proteome</keyword>
<feature type="region of interest" description="Disordered" evidence="1">
    <location>
        <begin position="43"/>
        <end position="152"/>
    </location>
</feature>
<organism evidence="2 3">
    <name type="scientific">Pipistrellus kuhlii</name>
    <name type="common">Kuhl's pipistrelle</name>
    <dbReference type="NCBI Taxonomy" id="59472"/>
    <lineage>
        <taxon>Eukaryota</taxon>
        <taxon>Metazoa</taxon>
        <taxon>Chordata</taxon>
        <taxon>Craniata</taxon>
        <taxon>Vertebrata</taxon>
        <taxon>Euteleostomi</taxon>
        <taxon>Mammalia</taxon>
        <taxon>Eutheria</taxon>
        <taxon>Laurasiatheria</taxon>
        <taxon>Chiroptera</taxon>
        <taxon>Yangochiroptera</taxon>
        <taxon>Vespertilionidae</taxon>
        <taxon>Pipistrellus</taxon>
    </lineage>
</organism>
<evidence type="ECO:0000313" key="2">
    <source>
        <dbReference type="EMBL" id="KAF6275109.1"/>
    </source>
</evidence>
<dbReference type="AlphaFoldDB" id="A0A7J7RG32"/>
<name>A0A7J7RG32_PIPKU</name>
<evidence type="ECO:0000256" key="1">
    <source>
        <dbReference type="SAM" id="MobiDB-lite"/>
    </source>
</evidence>
<proteinExistence type="predicted"/>
<comment type="caution">
    <text evidence="2">The sequence shown here is derived from an EMBL/GenBank/DDBJ whole genome shotgun (WGS) entry which is preliminary data.</text>
</comment>
<evidence type="ECO:0000313" key="3">
    <source>
        <dbReference type="Proteomes" id="UP000558488"/>
    </source>
</evidence>
<dbReference type="Proteomes" id="UP000558488">
    <property type="component" value="Unassembled WGS sequence"/>
</dbReference>
<feature type="compositionally biased region" description="Basic and acidic residues" evidence="1">
    <location>
        <begin position="64"/>
        <end position="74"/>
    </location>
</feature>
<protein>
    <submittedName>
        <fullName evidence="2">Uncharacterized protein</fullName>
    </submittedName>
</protein>